<dbReference type="GO" id="GO:0003723">
    <property type="term" value="F:RNA binding"/>
    <property type="evidence" value="ECO:0007669"/>
    <property type="project" value="TreeGrafter"/>
</dbReference>
<dbReference type="Gene3D" id="1.10.3380.10">
    <property type="entry name" value="Sec63 N-terminal domain-like domain"/>
    <property type="match status" value="1"/>
</dbReference>
<dbReference type="FunFam" id="1.10.150.20:FF:000004">
    <property type="entry name" value="U5 small nuclear ribonucleoprotein helicase"/>
    <property type="match status" value="1"/>
</dbReference>
<gene>
    <name evidence="6" type="ORF">GPUH_LOCUS4252</name>
</gene>
<evidence type="ECO:0000313" key="6">
    <source>
        <dbReference type="EMBL" id="VDK43724.1"/>
    </source>
</evidence>
<reference evidence="8" key="1">
    <citation type="submission" date="2016-06" db="UniProtKB">
        <authorList>
            <consortium name="WormBaseParasite"/>
        </authorList>
    </citation>
    <scope>IDENTIFICATION</scope>
</reference>
<evidence type="ECO:0000256" key="3">
    <source>
        <dbReference type="ARBA" id="ARBA00022989"/>
    </source>
</evidence>
<sequence>MQTYNQLLKATATEIDLFRIFSLSSEFKQIMVREEEKLELQKLAEHVPVPIKESLEESSAKVNVLLQAYISQLKLDGFALQSDMVFISQSAGRLFRALFEIVLWRGWAHLAQKVLGVCKMVNARQWQSLNPLHQFKKIPSEVVRSIDKKNLPFERLYDLDQHQLGELVKLPKMGKPLYKFIRQ</sequence>
<name>A0A183D6B3_9BILA</name>
<dbReference type="Gene3D" id="1.10.150.20">
    <property type="entry name" value="5' to 3' exonuclease, C-terminal subdomain"/>
    <property type="match status" value="1"/>
</dbReference>
<evidence type="ECO:0000313" key="7">
    <source>
        <dbReference type="Proteomes" id="UP000271098"/>
    </source>
</evidence>
<feature type="domain" description="SEC63" evidence="5">
    <location>
        <begin position="1"/>
        <end position="180"/>
    </location>
</feature>
<dbReference type="SUPFAM" id="SSF158702">
    <property type="entry name" value="Sec63 N-terminal domain-like"/>
    <property type="match status" value="1"/>
</dbReference>
<protein>
    <submittedName>
        <fullName evidence="8">SEC63 domain-containing protein</fullName>
    </submittedName>
</protein>
<evidence type="ECO:0000259" key="5">
    <source>
        <dbReference type="SMART" id="SM00973"/>
    </source>
</evidence>
<reference evidence="6 7" key="2">
    <citation type="submission" date="2018-11" db="EMBL/GenBank/DDBJ databases">
        <authorList>
            <consortium name="Pathogen Informatics"/>
        </authorList>
    </citation>
    <scope>NUCLEOTIDE SEQUENCE [LARGE SCALE GENOMIC DNA]</scope>
</reference>
<evidence type="ECO:0000313" key="8">
    <source>
        <dbReference type="WBParaSite" id="GPUH_0000426101-mRNA-1"/>
    </source>
</evidence>
<dbReference type="OrthoDB" id="5575at2759"/>
<comment type="subcellular location">
    <subcellularLocation>
        <location evidence="1">Membrane</location>
        <topology evidence="1">Multi-pass membrane protein</topology>
    </subcellularLocation>
</comment>
<dbReference type="Pfam" id="PF02889">
    <property type="entry name" value="Sec63"/>
    <property type="match status" value="1"/>
</dbReference>
<evidence type="ECO:0000256" key="1">
    <source>
        <dbReference type="ARBA" id="ARBA00004141"/>
    </source>
</evidence>
<dbReference type="WBParaSite" id="GPUH_0000426101-mRNA-1">
    <property type="protein sequence ID" value="GPUH_0000426101-mRNA-1"/>
    <property type="gene ID" value="GPUH_0000426101"/>
</dbReference>
<dbReference type="EMBL" id="UYRT01007861">
    <property type="protein sequence ID" value="VDK43724.1"/>
    <property type="molecule type" value="Genomic_DNA"/>
</dbReference>
<proteinExistence type="predicted"/>
<dbReference type="InterPro" id="IPR004179">
    <property type="entry name" value="Sec63-dom"/>
</dbReference>
<evidence type="ECO:0000256" key="2">
    <source>
        <dbReference type="ARBA" id="ARBA00022692"/>
    </source>
</evidence>
<keyword evidence="4" id="KW-0472">Membrane</keyword>
<evidence type="ECO:0000256" key="4">
    <source>
        <dbReference type="ARBA" id="ARBA00023136"/>
    </source>
</evidence>
<dbReference type="GO" id="GO:0016020">
    <property type="term" value="C:membrane"/>
    <property type="evidence" value="ECO:0007669"/>
    <property type="project" value="UniProtKB-SubCell"/>
</dbReference>
<keyword evidence="3" id="KW-1133">Transmembrane helix</keyword>
<organism evidence="8">
    <name type="scientific">Gongylonema pulchrum</name>
    <dbReference type="NCBI Taxonomy" id="637853"/>
    <lineage>
        <taxon>Eukaryota</taxon>
        <taxon>Metazoa</taxon>
        <taxon>Ecdysozoa</taxon>
        <taxon>Nematoda</taxon>
        <taxon>Chromadorea</taxon>
        <taxon>Rhabditida</taxon>
        <taxon>Spirurina</taxon>
        <taxon>Spiruromorpha</taxon>
        <taxon>Spiruroidea</taxon>
        <taxon>Gongylonematidae</taxon>
        <taxon>Gongylonema</taxon>
    </lineage>
</organism>
<dbReference type="AlphaFoldDB" id="A0A183D6B3"/>
<dbReference type="PANTHER" id="PTHR24075">
    <property type="entry name" value="SEC63 DOMAIN-CONTAINING"/>
    <property type="match status" value="1"/>
</dbReference>
<keyword evidence="2" id="KW-0812">Transmembrane</keyword>
<dbReference type="SMART" id="SM00973">
    <property type="entry name" value="Sec63"/>
    <property type="match status" value="1"/>
</dbReference>
<keyword evidence="7" id="KW-1185">Reference proteome</keyword>
<accession>A0A183D6B3</accession>
<dbReference type="Proteomes" id="UP000271098">
    <property type="component" value="Unassembled WGS sequence"/>
</dbReference>
<dbReference type="FunFam" id="1.10.3380.10:FF:000001">
    <property type="entry name" value="U5 small nuclear ribonucleoprotein helicase"/>
    <property type="match status" value="1"/>
</dbReference>